<comment type="subcellular location">
    <subcellularLocation>
        <location evidence="1">Cell membrane</location>
        <topology evidence="1">Multi-pass membrane protein</topology>
    </subcellularLocation>
</comment>
<feature type="transmembrane region" description="Helical" evidence="11">
    <location>
        <begin position="152"/>
        <end position="173"/>
    </location>
</feature>
<dbReference type="STRING" id="7574.A0A1S3IQL9"/>
<dbReference type="GeneID" id="106166487"/>
<keyword evidence="6" id="KW-0375">Hydrogen ion transport</keyword>
<keyword evidence="10" id="KW-0407">Ion channel</keyword>
<evidence type="ECO:0000256" key="11">
    <source>
        <dbReference type="SAM" id="Phobius"/>
    </source>
</evidence>
<dbReference type="OrthoDB" id="6429739at2759"/>
<evidence type="ECO:0000256" key="6">
    <source>
        <dbReference type="ARBA" id="ARBA00022781"/>
    </source>
</evidence>
<comment type="similarity">
    <text evidence="2">Belongs to the otopetrin family.</text>
</comment>
<evidence type="ECO:0000256" key="10">
    <source>
        <dbReference type="ARBA" id="ARBA00023303"/>
    </source>
</evidence>
<keyword evidence="9 11" id="KW-0472">Membrane</keyword>
<gene>
    <name evidence="13" type="primary">LOC106166487</name>
</gene>
<keyword evidence="5 11" id="KW-0812">Transmembrane</keyword>
<evidence type="ECO:0000256" key="1">
    <source>
        <dbReference type="ARBA" id="ARBA00004651"/>
    </source>
</evidence>
<dbReference type="PANTHER" id="PTHR21522">
    <property type="entry name" value="PROTON CHANNEL OTOP"/>
    <property type="match status" value="1"/>
</dbReference>
<name>A0A1S3IQL9_LINAN</name>
<evidence type="ECO:0000256" key="2">
    <source>
        <dbReference type="ARBA" id="ARBA00006513"/>
    </source>
</evidence>
<keyword evidence="4" id="KW-1003">Cell membrane</keyword>
<feature type="transmembrane region" description="Helical" evidence="11">
    <location>
        <begin position="121"/>
        <end position="140"/>
    </location>
</feature>
<dbReference type="Pfam" id="PF03189">
    <property type="entry name" value="Otopetrin"/>
    <property type="match status" value="1"/>
</dbReference>
<evidence type="ECO:0000256" key="4">
    <source>
        <dbReference type="ARBA" id="ARBA00022475"/>
    </source>
</evidence>
<dbReference type="InterPro" id="IPR004878">
    <property type="entry name" value="Otopetrin"/>
</dbReference>
<evidence type="ECO:0000256" key="9">
    <source>
        <dbReference type="ARBA" id="ARBA00023136"/>
    </source>
</evidence>
<accession>A0A1S3IQL9</accession>
<protein>
    <submittedName>
        <fullName evidence="13">Uncharacterized protein LOC106166487</fullName>
    </submittedName>
</protein>
<dbReference type="InParanoid" id="A0A1S3IQL9"/>
<proteinExistence type="inferred from homology"/>
<dbReference type="AlphaFoldDB" id="A0A1S3IQL9"/>
<sequence>MDAAEVNLVGLVDGDPDGDEFYDAWDDQQRLIPIDEDDDVDFKRPRREGNAGKVCAGLYALFLTVTGVVISVSQIYTEQVTTANKNWFNVYLSSVGIFCLFALITLSTKTKVERNLHAGSLYLKFGATLFGLGFAMDAVIDFLAHDWKEKSGVGVVEPVLRFLLIIILIGYLLNYVNTVYLEHKWLVNLSVMHLVATSLCAWADVLIYETAEDLKGVKKREKTVTMWLNPEWVHSIDGFVISGK</sequence>
<dbReference type="Proteomes" id="UP000085678">
    <property type="component" value="Unplaced"/>
</dbReference>
<feature type="transmembrane region" description="Helical" evidence="11">
    <location>
        <begin position="185"/>
        <end position="208"/>
    </location>
</feature>
<evidence type="ECO:0000313" key="13">
    <source>
        <dbReference type="RefSeq" id="XP_013400515.1"/>
    </source>
</evidence>
<evidence type="ECO:0000256" key="3">
    <source>
        <dbReference type="ARBA" id="ARBA00022448"/>
    </source>
</evidence>
<organism evidence="12 13">
    <name type="scientific">Lingula anatina</name>
    <name type="common">Brachiopod</name>
    <name type="synonym">Lingula unguis</name>
    <dbReference type="NCBI Taxonomy" id="7574"/>
    <lineage>
        <taxon>Eukaryota</taxon>
        <taxon>Metazoa</taxon>
        <taxon>Spiralia</taxon>
        <taxon>Lophotrochozoa</taxon>
        <taxon>Brachiopoda</taxon>
        <taxon>Linguliformea</taxon>
        <taxon>Lingulata</taxon>
        <taxon>Lingulida</taxon>
        <taxon>Linguloidea</taxon>
        <taxon>Lingulidae</taxon>
        <taxon>Lingula</taxon>
    </lineage>
</organism>
<dbReference type="GO" id="GO:0005886">
    <property type="term" value="C:plasma membrane"/>
    <property type="evidence" value="ECO:0007669"/>
    <property type="project" value="UniProtKB-SubCell"/>
</dbReference>
<dbReference type="GO" id="GO:0015252">
    <property type="term" value="F:proton channel activity"/>
    <property type="evidence" value="ECO:0007669"/>
    <property type="project" value="InterPro"/>
</dbReference>
<keyword evidence="8" id="KW-0406">Ion transport</keyword>
<evidence type="ECO:0000256" key="7">
    <source>
        <dbReference type="ARBA" id="ARBA00022989"/>
    </source>
</evidence>
<keyword evidence="12" id="KW-1185">Reference proteome</keyword>
<keyword evidence="7 11" id="KW-1133">Transmembrane helix</keyword>
<feature type="transmembrane region" description="Helical" evidence="11">
    <location>
        <begin position="54"/>
        <end position="76"/>
    </location>
</feature>
<evidence type="ECO:0000256" key="8">
    <source>
        <dbReference type="ARBA" id="ARBA00023065"/>
    </source>
</evidence>
<feature type="transmembrane region" description="Helical" evidence="11">
    <location>
        <begin position="88"/>
        <end position="109"/>
    </location>
</feature>
<evidence type="ECO:0000256" key="5">
    <source>
        <dbReference type="ARBA" id="ARBA00022692"/>
    </source>
</evidence>
<evidence type="ECO:0000313" key="12">
    <source>
        <dbReference type="Proteomes" id="UP000085678"/>
    </source>
</evidence>
<dbReference type="KEGG" id="lak:106166487"/>
<dbReference type="RefSeq" id="XP_013400515.1">
    <property type="nucleotide sequence ID" value="XM_013545061.1"/>
</dbReference>
<reference evidence="13" key="1">
    <citation type="submission" date="2025-08" db="UniProtKB">
        <authorList>
            <consortium name="RefSeq"/>
        </authorList>
    </citation>
    <scope>IDENTIFICATION</scope>
    <source>
        <tissue evidence="13">Gonads</tissue>
    </source>
</reference>
<dbReference type="PANTHER" id="PTHR21522:SF32">
    <property type="entry name" value="OTOPETRIN-2"/>
    <property type="match status" value="1"/>
</dbReference>
<keyword evidence="3" id="KW-0813">Transport</keyword>